<organism evidence="2 3">
    <name type="scientific">Apiosordaria backusii</name>
    <dbReference type="NCBI Taxonomy" id="314023"/>
    <lineage>
        <taxon>Eukaryota</taxon>
        <taxon>Fungi</taxon>
        <taxon>Dikarya</taxon>
        <taxon>Ascomycota</taxon>
        <taxon>Pezizomycotina</taxon>
        <taxon>Sordariomycetes</taxon>
        <taxon>Sordariomycetidae</taxon>
        <taxon>Sordariales</taxon>
        <taxon>Lasiosphaeriaceae</taxon>
        <taxon>Apiosordaria</taxon>
    </lineage>
</organism>
<evidence type="ECO:0000313" key="2">
    <source>
        <dbReference type="EMBL" id="KAK0716674.1"/>
    </source>
</evidence>
<dbReference type="Proteomes" id="UP001172159">
    <property type="component" value="Unassembled WGS sequence"/>
</dbReference>
<feature type="transmembrane region" description="Helical" evidence="1">
    <location>
        <begin position="6"/>
        <end position="23"/>
    </location>
</feature>
<evidence type="ECO:0000256" key="1">
    <source>
        <dbReference type="SAM" id="Phobius"/>
    </source>
</evidence>
<dbReference type="AlphaFoldDB" id="A0AA40DUC6"/>
<name>A0AA40DUC6_9PEZI</name>
<protein>
    <submittedName>
        <fullName evidence="2">Uncharacterized protein</fullName>
    </submittedName>
</protein>
<gene>
    <name evidence="2" type="ORF">B0T21DRAFT_65480</name>
</gene>
<dbReference type="EMBL" id="JAUKTV010000014">
    <property type="protein sequence ID" value="KAK0716674.1"/>
    <property type="molecule type" value="Genomic_DNA"/>
</dbReference>
<keyword evidence="1" id="KW-1133">Transmembrane helix</keyword>
<accession>A0AA40DUC6</accession>
<reference evidence="2" key="1">
    <citation type="submission" date="2023-06" db="EMBL/GenBank/DDBJ databases">
        <title>Genome-scale phylogeny and comparative genomics of the fungal order Sordariales.</title>
        <authorList>
            <consortium name="Lawrence Berkeley National Laboratory"/>
            <person name="Hensen N."/>
            <person name="Bonometti L."/>
            <person name="Westerberg I."/>
            <person name="Brannstrom I.O."/>
            <person name="Guillou S."/>
            <person name="Cros-Aarteil S."/>
            <person name="Calhoun S."/>
            <person name="Haridas S."/>
            <person name="Kuo A."/>
            <person name="Mondo S."/>
            <person name="Pangilinan J."/>
            <person name="Riley R."/>
            <person name="Labutti K."/>
            <person name="Andreopoulos B."/>
            <person name="Lipzen A."/>
            <person name="Chen C."/>
            <person name="Yanf M."/>
            <person name="Daum C."/>
            <person name="Ng V."/>
            <person name="Clum A."/>
            <person name="Steindorff A."/>
            <person name="Ohm R."/>
            <person name="Martin F."/>
            <person name="Silar P."/>
            <person name="Natvig D."/>
            <person name="Lalanne C."/>
            <person name="Gautier V."/>
            <person name="Ament-Velasquez S.L."/>
            <person name="Kruys A."/>
            <person name="Hutchinson M.I."/>
            <person name="Powell A.J."/>
            <person name="Barry K."/>
            <person name="Miller A.N."/>
            <person name="Grigoriev I.V."/>
            <person name="Debuchy R."/>
            <person name="Gladieux P."/>
            <person name="Thoren M.H."/>
            <person name="Johannesson H."/>
        </authorList>
    </citation>
    <scope>NUCLEOTIDE SEQUENCE</scope>
    <source>
        <strain evidence="2">CBS 540.89</strain>
    </source>
</reference>
<proteinExistence type="predicted"/>
<keyword evidence="1" id="KW-0472">Membrane</keyword>
<keyword evidence="3" id="KW-1185">Reference proteome</keyword>
<sequence length="211" mass="23903">MYTHSIHYLIFTCSLFLLVLIVLRRVSSVVHHIRSAPSVPNPAFLNRHNYAPRLGPESPKGTVELRIDVDTSKGTITHILLTYAYNQRRLSFGTAVFHCRHRGGQSHQDTHQHLENPQTSHQRGRLRLYRYSSASSVRTSCATNNSPPLLRVSLSHDHAIAVQPKHVCFFPSLPCLITMASNDKSDRIQIMKSPIVFGTRFFFSVEASMDI</sequence>
<evidence type="ECO:0000313" key="3">
    <source>
        <dbReference type="Proteomes" id="UP001172159"/>
    </source>
</evidence>
<comment type="caution">
    <text evidence="2">The sequence shown here is derived from an EMBL/GenBank/DDBJ whole genome shotgun (WGS) entry which is preliminary data.</text>
</comment>
<keyword evidence="1" id="KW-0812">Transmembrane</keyword>